<evidence type="ECO:0000313" key="3">
    <source>
        <dbReference type="EMBL" id="KAF2077726.1"/>
    </source>
</evidence>
<dbReference type="InterPro" id="IPR025510">
    <property type="entry name" value="DUF4397"/>
</dbReference>
<feature type="transmembrane region" description="Helical" evidence="1">
    <location>
        <begin position="24"/>
        <end position="40"/>
    </location>
</feature>
<gene>
    <name evidence="3" type="ORF">CYY_000973</name>
</gene>
<dbReference type="EMBL" id="AJWJ01000021">
    <property type="protein sequence ID" value="KAF2077726.1"/>
    <property type="molecule type" value="Genomic_DNA"/>
</dbReference>
<keyword evidence="1" id="KW-0472">Membrane</keyword>
<dbReference type="Pfam" id="PF14344">
    <property type="entry name" value="DUF4397"/>
    <property type="match status" value="1"/>
</dbReference>
<dbReference type="OrthoDB" id="21219at2759"/>
<keyword evidence="1" id="KW-0812">Transmembrane</keyword>
<proteinExistence type="predicted"/>
<organism evidence="3 4">
    <name type="scientific">Polysphondylium violaceum</name>
    <dbReference type="NCBI Taxonomy" id="133409"/>
    <lineage>
        <taxon>Eukaryota</taxon>
        <taxon>Amoebozoa</taxon>
        <taxon>Evosea</taxon>
        <taxon>Eumycetozoa</taxon>
        <taxon>Dictyostelia</taxon>
        <taxon>Dictyosteliales</taxon>
        <taxon>Dictyosteliaceae</taxon>
        <taxon>Polysphondylium</taxon>
    </lineage>
</organism>
<accession>A0A8J4Q9Z0</accession>
<protein>
    <recommendedName>
        <fullName evidence="2">DUF4397 domain-containing protein</fullName>
    </recommendedName>
</protein>
<feature type="transmembrane region" description="Helical" evidence="1">
    <location>
        <begin position="398"/>
        <end position="416"/>
    </location>
</feature>
<keyword evidence="1" id="KW-1133">Transmembrane helix</keyword>
<reference evidence="3" key="1">
    <citation type="submission" date="2020-01" db="EMBL/GenBank/DDBJ databases">
        <title>Development of genomics and gene disruption for Polysphondylium violaceum indicates a role for the polyketide synthase stlB in stalk morphogenesis.</title>
        <authorList>
            <person name="Narita B."/>
            <person name="Kawabe Y."/>
            <person name="Kin K."/>
            <person name="Saito T."/>
            <person name="Gibbs R."/>
            <person name="Kuspa A."/>
            <person name="Muzny D."/>
            <person name="Queller D."/>
            <person name="Richards S."/>
            <person name="Strassman J."/>
            <person name="Sucgang R."/>
            <person name="Worley K."/>
            <person name="Schaap P."/>
        </authorList>
    </citation>
    <scope>NUCLEOTIDE SEQUENCE</scope>
    <source>
        <strain evidence="3">QSvi11</strain>
    </source>
</reference>
<evidence type="ECO:0000256" key="1">
    <source>
        <dbReference type="SAM" id="Phobius"/>
    </source>
</evidence>
<evidence type="ECO:0000313" key="4">
    <source>
        <dbReference type="Proteomes" id="UP000695562"/>
    </source>
</evidence>
<dbReference type="Proteomes" id="UP000695562">
    <property type="component" value="Unassembled WGS sequence"/>
</dbReference>
<feature type="domain" description="DUF4397" evidence="2">
    <location>
        <begin position="124"/>
        <end position="247"/>
    </location>
</feature>
<sequence length="417" mass="46987">MTSYIKSSTHHQILKSNSYINSPYRSSVLIALFSILIILIDQGYSYNIIISNSNNNNNNHNNNENNNNINNNHINDNGNINIKQNDNSMLSFFNYYYNNNNNNDKKNNINVQNNNNQNIIPILSHIRIINTILESNDDIDISFNNSIYFKRLSYLSVSEYMKIPIGLMNIDLINSNTGNQMQSKSKHQIDGGNFYTLLISGNATKANDKYDGPSLTILRDDNNFPIHSRRTLLRFIHCSPTSDSIDLSIENGGTLFSEISYIGSNNNNQDEFINTIPPSTSTLFTPLSTTNFISIPNSNPYSIFVHQPGNTSEKYTIPDSSLLPTYPSLHVTTLMLVGMKDSAKYPLLLFSVSNPNPSLESTKNMMFFHQKQITGGNINQQKQQPNQRLSTSESSTNIVKFSLAILSFIFLAFISVA</sequence>
<dbReference type="AlphaFoldDB" id="A0A8J4Q9Z0"/>
<evidence type="ECO:0000259" key="2">
    <source>
        <dbReference type="Pfam" id="PF14344"/>
    </source>
</evidence>
<comment type="caution">
    <text evidence="3">The sequence shown here is derived from an EMBL/GenBank/DDBJ whole genome shotgun (WGS) entry which is preliminary data.</text>
</comment>
<name>A0A8J4Q9Z0_9MYCE</name>
<keyword evidence="4" id="KW-1185">Reference proteome</keyword>